<dbReference type="AlphaFoldDB" id="A0A9W8NBE4"/>
<dbReference type="Pfam" id="PF09994">
    <property type="entry name" value="T6SS_Tle1-like_cat"/>
    <property type="match status" value="2"/>
</dbReference>
<dbReference type="PANTHER" id="PTHR33840">
    <property type="match status" value="1"/>
</dbReference>
<dbReference type="VEuPathDB" id="FungiDB:F4678DRAFT_456402"/>
<evidence type="ECO:0000313" key="3">
    <source>
        <dbReference type="EMBL" id="KAJ3567161.1"/>
    </source>
</evidence>
<gene>
    <name evidence="3" type="ORF">NPX13_g6866</name>
</gene>
<organism evidence="3 4">
    <name type="scientific">Xylaria arbuscula</name>
    <dbReference type="NCBI Taxonomy" id="114810"/>
    <lineage>
        <taxon>Eukaryota</taxon>
        <taxon>Fungi</taxon>
        <taxon>Dikarya</taxon>
        <taxon>Ascomycota</taxon>
        <taxon>Pezizomycotina</taxon>
        <taxon>Sordariomycetes</taxon>
        <taxon>Xylariomycetidae</taxon>
        <taxon>Xylariales</taxon>
        <taxon>Xylariaceae</taxon>
        <taxon>Xylaria</taxon>
    </lineage>
</organism>
<comment type="caution">
    <text evidence="3">The sequence shown here is derived from an EMBL/GenBank/DDBJ whole genome shotgun (WGS) entry which is preliminary data.</text>
</comment>
<evidence type="ECO:0000259" key="2">
    <source>
        <dbReference type="Pfam" id="PF09994"/>
    </source>
</evidence>
<feature type="region of interest" description="Disordered" evidence="1">
    <location>
        <begin position="410"/>
        <end position="444"/>
    </location>
</feature>
<evidence type="ECO:0000256" key="1">
    <source>
        <dbReference type="SAM" id="MobiDB-lite"/>
    </source>
</evidence>
<reference evidence="3" key="1">
    <citation type="submission" date="2022-07" db="EMBL/GenBank/DDBJ databases">
        <title>Genome Sequence of Xylaria arbuscula.</title>
        <authorList>
            <person name="Buettner E."/>
        </authorList>
    </citation>
    <scope>NUCLEOTIDE SEQUENCE</scope>
    <source>
        <strain evidence="3">VT107</strain>
    </source>
</reference>
<sequence length="550" mass="62111">MMSIAVDLDTTSKHALTKYQSHGSNHVDMSETSSKKRIIVCCDGTWQNSDNGHTKSADAKKSSSTQMASNVTRISRCFKRTCSDGTFQIIYYQSGVGSRSTLIDRLLGGAFGTGISENIREAYAFICANYVNGDEIVLLGFSRGAFTARSIGGMISDLGLLTRVGQEYFYPIFKDMQNWSNEGYADPFPTVPFTNKPKGTNAADIYRERLVENGYSRVRGNNGTGAPIRVLAIGVWDTERRQEEQATSDLRQVWFPGSHGNIGGGWPDQGVADTTLAWMMDQLSSVGCEFRTDALERAFETTIKYYTNREPESSSHHHKRRPPSWAKKSIYESNQPVRPWSLHYIQSATGPLSNLVGSITRAPGMYKKIDPKNGRPLPEFLEDTNERIHPSVRYWRPRRVSAQYFDPVSRRANWGPAKPPHGAETAALESEREANAPDTELSPRKSLQMLSLDPSERWVWEYVGPEITAPPVRTMVEENLGPFEQRLMHLAAGKVHVCEYAEKQDIDKLKVFELRGFVKMMQRLRRRWHRKEVAATRQARKKKTGTHETD</sequence>
<dbReference type="PANTHER" id="PTHR33840:SF1">
    <property type="entry name" value="TLE1 PHOSPHOLIPASE DOMAIN-CONTAINING PROTEIN"/>
    <property type="match status" value="1"/>
</dbReference>
<proteinExistence type="predicted"/>
<dbReference type="InterPro" id="IPR018712">
    <property type="entry name" value="Tle1-like_cat"/>
</dbReference>
<name>A0A9W8NBE4_9PEZI</name>
<keyword evidence="4" id="KW-1185">Reference proteome</keyword>
<feature type="domain" description="T6SS Phospholipase effector Tle1-like catalytic" evidence="2">
    <location>
        <begin position="36"/>
        <end position="238"/>
    </location>
</feature>
<evidence type="ECO:0000313" key="4">
    <source>
        <dbReference type="Proteomes" id="UP001148614"/>
    </source>
</evidence>
<protein>
    <recommendedName>
        <fullName evidence="2">T6SS Phospholipase effector Tle1-like catalytic domain-containing protein</fullName>
    </recommendedName>
</protein>
<feature type="region of interest" description="Disordered" evidence="1">
    <location>
        <begin position="531"/>
        <end position="550"/>
    </location>
</feature>
<dbReference type="Proteomes" id="UP001148614">
    <property type="component" value="Unassembled WGS sequence"/>
</dbReference>
<feature type="domain" description="T6SS Phospholipase effector Tle1-like catalytic" evidence="2">
    <location>
        <begin position="242"/>
        <end position="282"/>
    </location>
</feature>
<accession>A0A9W8NBE4</accession>
<dbReference type="EMBL" id="JANPWZ010001270">
    <property type="protein sequence ID" value="KAJ3567161.1"/>
    <property type="molecule type" value="Genomic_DNA"/>
</dbReference>